<sequence length="365" mass="40150">MPEQSHIHGPESARTRATLRRMDDVSIARSARPATNRIRRLAGALFVFPLIAATAHAETHPGEAQLVKEVAKETGKSPAKLTALLDGAKKQQSILDAISRPAEGKPWKDYRPIFLTEQRIAAGADFYQEHRALLDGIGKKYGVPPEYIVAIVGVETFYGRNTGKYKVLDALSTLAFYYPKRAPFFREQLKALLILPDNHLAGPLDTLTGSYAGAQGWGQFMPSSIRDYGVDGDHDGRIDMKGSMPDIFESVANYFAKHGWEAGGPVAARAQPDRSAVAPDVLKDYRPTAPVERYMADGYAPVQHLAPGRDAALVRLDGVSGDEYWFTFQNFYVITTYNRSPLYAMAVDQLAQAIRERTHGAGSGR</sequence>
<evidence type="ECO:0000313" key="3">
    <source>
        <dbReference type="EMBL" id="TCV91582.1"/>
    </source>
</evidence>
<dbReference type="GO" id="GO:0008933">
    <property type="term" value="F:peptidoglycan lytic transglycosylase activity"/>
    <property type="evidence" value="ECO:0007669"/>
    <property type="project" value="TreeGrafter"/>
</dbReference>
<dbReference type="CDD" id="cd13399">
    <property type="entry name" value="Slt35-like"/>
    <property type="match status" value="1"/>
</dbReference>
<dbReference type="InterPro" id="IPR023346">
    <property type="entry name" value="Lysozyme-like_dom_sf"/>
</dbReference>
<dbReference type="Pfam" id="PF13406">
    <property type="entry name" value="SLT_2"/>
    <property type="match status" value="1"/>
</dbReference>
<dbReference type="SUPFAM" id="SSF53955">
    <property type="entry name" value="Lysozyme-like"/>
    <property type="match status" value="1"/>
</dbReference>
<feature type="active site" evidence="1">
    <location>
        <position position="155"/>
    </location>
</feature>
<keyword evidence="4" id="KW-1185">Reference proteome</keyword>
<dbReference type="AlphaFoldDB" id="A0A4R3YHU8"/>
<accession>A0A4R3YHU8</accession>
<organism evidence="3 4">
    <name type="scientific">Luteibacter rhizovicinus</name>
    <dbReference type="NCBI Taxonomy" id="242606"/>
    <lineage>
        <taxon>Bacteria</taxon>
        <taxon>Pseudomonadati</taxon>
        <taxon>Pseudomonadota</taxon>
        <taxon>Gammaproteobacteria</taxon>
        <taxon>Lysobacterales</taxon>
        <taxon>Rhodanobacteraceae</taxon>
        <taxon>Luteibacter</taxon>
    </lineage>
</organism>
<dbReference type="PANTHER" id="PTHR30163:SF9">
    <property type="entry name" value="MEMBRANE-BOUND LYTIC MUREIN TRANSGLYCOSYLASE B"/>
    <property type="match status" value="1"/>
</dbReference>
<name>A0A4R3YHU8_9GAMM</name>
<proteinExistence type="predicted"/>
<evidence type="ECO:0000313" key="4">
    <source>
        <dbReference type="Proteomes" id="UP000295645"/>
    </source>
</evidence>
<dbReference type="InterPro" id="IPR043426">
    <property type="entry name" value="MltB-like"/>
</dbReference>
<feature type="domain" description="Transglycosylase SLT" evidence="2">
    <location>
        <begin position="65"/>
        <end position="352"/>
    </location>
</feature>
<dbReference type="Gene3D" id="1.10.8.350">
    <property type="entry name" value="Bacterial muramidase"/>
    <property type="match status" value="1"/>
</dbReference>
<dbReference type="NCBIfam" id="TIGR02282">
    <property type="entry name" value="MltB"/>
    <property type="match status" value="1"/>
</dbReference>
<evidence type="ECO:0000256" key="1">
    <source>
        <dbReference type="PIRSR" id="PIRSR611757-1"/>
    </source>
</evidence>
<dbReference type="InterPro" id="IPR031304">
    <property type="entry name" value="SLT_2"/>
</dbReference>
<comment type="caution">
    <text evidence="3">The sequence shown here is derived from an EMBL/GenBank/DDBJ whole genome shotgun (WGS) entry which is preliminary data.</text>
</comment>
<dbReference type="Proteomes" id="UP000295645">
    <property type="component" value="Unassembled WGS sequence"/>
</dbReference>
<dbReference type="Gene3D" id="1.10.530.10">
    <property type="match status" value="1"/>
</dbReference>
<dbReference type="EMBL" id="SMCS01000010">
    <property type="protein sequence ID" value="TCV91582.1"/>
    <property type="molecule type" value="Genomic_DNA"/>
</dbReference>
<reference evidence="3 4" key="1">
    <citation type="submission" date="2019-03" db="EMBL/GenBank/DDBJ databases">
        <title>Above-ground endophytic microbial communities from plants in different locations in the United States.</title>
        <authorList>
            <person name="Frank C."/>
        </authorList>
    </citation>
    <scope>NUCLEOTIDE SEQUENCE [LARGE SCALE GENOMIC DNA]</scope>
    <source>
        <strain evidence="3 4">LP_13_YM</strain>
    </source>
</reference>
<dbReference type="InterPro" id="IPR011757">
    <property type="entry name" value="Lytic_transglycosylase_MltB"/>
</dbReference>
<protein>
    <submittedName>
        <fullName evidence="3">Membrane-bound lytic murein transglycosylase B</fullName>
    </submittedName>
</protein>
<gene>
    <name evidence="3" type="ORF">EC912_11012</name>
</gene>
<dbReference type="PANTHER" id="PTHR30163">
    <property type="entry name" value="MEMBRANE-BOUND LYTIC MUREIN TRANSGLYCOSYLASE B"/>
    <property type="match status" value="1"/>
</dbReference>
<dbReference type="GO" id="GO:0009253">
    <property type="term" value="P:peptidoglycan catabolic process"/>
    <property type="evidence" value="ECO:0007669"/>
    <property type="project" value="TreeGrafter"/>
</dbReference>
<evidence type="ECO:0000259" key="2">
    <source>
        <dbReference type="Pfam" id="PF13406"/>
    </source>
</evidence>